<dbReference type="Proteomes" id="UP000035100">
    <property type="component" value="Unassembled WGS sequence"/>
</dbReference>
<evidence type="ECO:0000256" key="1">
    <source>
        <dbReference type="SAM" id="Phobius"/>
    </source>
</evidence>
<name>A0A0D0Q271_9RHOB</name>
<feature type="transmembrane region" description="Helical" evidence="1">
    <location>
        <begin position="42"/>
        <end position="61"/>
    </location>
</feature>
<accession>A0A0D0Q271</accession>
<organism evidence="2 3">
    <name type="scientific">Wenxinia marina DSM 24838</name>
    <dbReference type="NCBI Taxonomy" id="1123501"/>
    <lineage>
        <taxon>Bacteria</taxon>
        <taxon>Pseudomonadati</taxon>
        <taxon>Pseudomonadota</taxon>
        <taxon>Alphaproteobacteria</taxon>
        <taxon>Rhodobacterales</taxon>
        <taxon>Roseobacteraceae</taxon>
        <taxon>Wenxinia</taxon>
    </lineage>
</organism>
<reference evidence="2 3" key="1">
    <citation type="submission" date="2013-01" db="EMBL/GenBank/DDBJ databases">
        <authorList>
            <person name="Fiebig A."/>
            <person name="Goeker M."/>
            <person name="Klenk H.-P.P."/>
        </authorList>
    </citation>
    <scope>NUCLEOTIDE SEQUENCE [LARGE SCALE GENOMIC DNA]</scope>
    <source>
        <strain evidence="2 3">DSM 24838</strain>
    </source>
</reference>
<sequence>MDFLRPDPVLLVFFAVKQTAWLPFVLVLALVRVAFARRAARWLALLAAVIATLGIAVQIVPGWLNVYDSPLVAWGSRWRNAWGGLLALASASLPLLLSSYATGRRFWGIDVLHILALLALLGLWAYSLYG</sequence>
<feature type="transmembrane region" description="Helical" evidence="1">
    <location>
        <begin position="12"/>
        <end position="35"/>
    </location>
</feature>
<comment type="caution">
    <text evidence="2">The sequence shown here is derived from an EMBL/GenBank/DDBJ whole genome shotgun (WGS) entry which is preliminary data.</text>
</comment>
<evidence type="ECO:0000313" key="2">
    <source>
        <dbReference type="EMBL" id="KIQ68624.1"/>
    </source>
</evidence>
<keyword evidence="3" id="KW-1185">Reference proteome</keyword>
<gene>
    <name evidence="2" type="ORF">Wenmar_02895</name>
</gene>
<feature type="transmembrane region" description="Helical" evidence="1">
    <location>
        <begin position="107"/>
        <end position="129"/>
    </location>
</feature>
<protein>
    <submittedName>
        <fullName evidence="2">Uncharacterized protein</fullName>
    </submittedName>
</protein>
<keyword evidence="1" id="KW-0472">Membrane</keyword>
<dbReference type="AlphaFoldDB" id="A0A0D0Q271"/>
<evidence type="ECO:0000313" key="3">
    <source>
        <dbReference type="Proteomes" id="UP000035100"/>
    </source>
</evidence>
<dbReference type="STRING" id="1123501.Wenmar_02895"/>
<keyword evidence="1" id="KW-1133">Transmembrane helix</keyword>
<dbReference type="EMBL" id="AONG01000013">
    <property type="protein sequence ID" value="KIQ68624.1"/>
    <property type="molecule type" value="Genomic_DNA"/>
</dbReference>
<proteinExistence type="predicted"/>
<dbReference type="RefSeq" id="WP_018303874.1">
    <property type="nucleotide sequence ID" value="NZ_KB902310.1"/>
</dbReference>
<feature type="transmembrane region" description="Helical" evidence="1">
    <location>
        <begin position="81"/>
        <end position="100"/>
    </location>
</feature>
<keyword evidence="1" id="KW-0812">Transmembrane</keyword>